<gene>
    <name evidence="2" type="ORF">UR21_C0001G0030</name>
</gene>
<dbReference type="CDD" id="cd02440">
    <property type="entry name" value="AdoMet_MTases"/>
    <property type="match status" value="1"/>
</dbReference>
<dbReference type="SUPFAM" id="SSF53335">
    <property type="entry name" value="S-adenosyl-L-methionine-dependent methyltransferases"/>
    <property type="match status" value="1"/>
</dbReference>
<organism evidence="2 3">
    <name type="scientific">Candidatus Woesebacteria bacterium GW2011_GWC2_31_9</name>
    <dbReference type="NCBI Taxonomy" id="1618586"/>
    <lineage>
        <taxon>Bacteria</taxon>
        <taxon>Candidatus Woeseibacteriota</taxon>
    </lineage>
</organism>
<reference evidence="2 3" key="1">
    <citation type="journal article" date="2015" name="Nature">
        <title>rRNA introns, odd ribosomes, and small enigmatic genomes across a large radiation of phyla.</title>
        <authorList>
            <person name="Brown C.T."/>
            <person name="Hug L.A."/>
            <person name="Thomas B.C."/>
            <person name="Sharon I."/>
            <person name="Castelle C.J."/>
            <person name="Singh A."/>
            <person name="Wilkins M.J."/>
            <person name="Williams K.H."/>
            <person name="Banfield J.F."/>
        </authorList>
    </citation>
    <scope>NUCLEOTIDE SEQUENCE [LARGE SCALE GENOMIC DNA]</scope>
</reference>
<evidence type="ECO:0000259" key="1">
    <source>
        <dbReference type="Pfam" id="PF13649"/>
    </source>
</evidence>
<dbReference type="InterPro" id="IPR029063">
    <property type="entry name" value="SAM-dependent_MTases_sf"/>
</dbReference>
<keyword evidence="2" id="KW-0808">Transferase</keyword>
<dbReference type="EMBL" id="LBOI01000001">
    <property type="protein sequence ID" value="KKP32234.1"/>
    <property type="molecule type" value="Genomic_DNA"/>
</dbReference>
<dbReference type="InterPro" id="IPR041698">
    <property type="entry name" value="Methyltransf_25"/>
</dbReference>
<protein>
    <submittedName>
        <fullName evidence="2">Methyltransferase family protein</fullName>
    </submittedName>
</protein>
<accession>A0A0F9YL84</accession>
<keyword evidence="2" id="KW-0489">Methyltransferase</keyword>
<dbReference type="Gene3D" id="3.40.50.150">
    <property type="entry name" value="Vaccinia Virus protein VP39"/>
    <property type="match status" value="1"/>
</dbReference>
<dbReference type="GO" id="GO:0032259">
    <property type="term" value="P:methylation"/>
    <property type="evidence" value="ECO:0007669"/>
    <property type="project" value="UniProtKB-KW"/>
</dbReference>
<name>A0A0F9YL84_9BACT</name>
<dbReference type="Pfam" id="PF13649">
    <property type="entry name" value="Methyltransf_25"/>
    <property type="match status" value="1"/>
</dbReference>
<evidence type="ECO:0000313" key="3">
    <source>
        <dbReference type="Proteomes" id="UP000034803"/>
    </source>
</evidence>
<feature type="domain" description="Methyltransferase" evidence="1">
    <location>
        <begin position="47"/>
        <end position="117"/>
    </location>
</feature>
<dbReference type="GO" id="GO:0008168">
    <property type="term" value="F:methyltransferase activity"/>
    <property type="evidence" value="ECO:0007669"/>
    <property type="project" value="UniProtKB-KW"/>
</dbReference>
<proteinExistence type="predicted"/>
<sequence>MKLLNFYKNRFKKYGVDPKSLVWKTRGAAHQRFRQFWSEIDFTKKSILDVGCGFGEFGNFLAKRYKDVRYKGVDIVPEFIVNGKKMYPHLTLITADYFNQPLPETFDVIICSGALNSNFGSKNKNMNFRRSAIKTMFKHTTNVFAFNMSGSFPQQKNKNINIWYADSLEILKYCLSLTNRVIMRHNYHSKDFTVFMYKQSLPLIGTVSDK</sequence>
<dbReference type="AlphaFoldDB" id="A0A0F9YL84"/>
<evidence type="ECO:0000313" key="2">
    <source>
        <dbReference type="EMBL" id="KKP32234.1"/>
    </source>
</evidence>
<dbReference type="Proteomes" id="UP000034803">
    <property type="component" value="Unassembled WGS sequence"/>
</dbReference>
<comment type="caution">
    <text evidence="2">The sequence shown here is derived from an EMBL/GenBank/DDBJ whole genome shotgun (WGS) entry which is preliminary data.</text>
</comment>